<protein>
    <submittedName>
        <fullName evidence="2">Uncharacterized protein</fullName>
    </submittedName>
</protein>
<evidence type="ECO:0000313" key="3">
    <source>
        <dbReference type="Proteomes" id="UP000191342"/>
    </source>
</evidence>
<evidence type="ECO:0000313" key="2">
    <source>
        <dbReference type="EMBL" id="OQE07147.1"/>
    </source>
</evidence>
<gene>
    <name evidence="2" type="ORF">PENFLA_c180G04117</name>
</gene>
<dbReference type="Proteomes" id="UP000191342">
    <property type="component" value="Unassembled WGS sequence"/>
</dbReference>
<reference evidence="3" key="1">
    <citation type="journal article" date="2017" name="Nat. Microbiol.">
        <title>Global analysis of biosynthetic gene clusters reveals vast potential of secondary metabolite production in Penicillium species.</title>
        <authorList>
            <person name="Nielsen J.C."/>
            <person name="Grijseels S."/>
            <person name="Prigent S."/>
            <person name="Ji B."/>
            <person name="Dainat J."/>
            <person name="Nielsen K.F."/>
            <person name="Frisvad J.C."/>
            <person name="Workman M."/>
            <person name="Nielsen J."/>
        </authorList>
    </citation>
    <scope>NUCLEOTIDE SEQUENCE [LARGE SCALE GENOMIC DNA]</scope>
    <source>
        <strain evidence="3">IBT 14082</strain>
    </source>
</reference>
<proteinExistence type="predicted"/>
<sequence length="361" mass="41144">MDHPTSPSPIDRPAKRQCRVFQAPEDESKLENHPQQTSNGTTIESKVPMRTRGTLTAEFMKVLNLNDSLATPALKLLDLYFCLWECYVVKSAQKIRLEEEQRQLQASNDLLASDSDILLQLCNVQASVLWERKRTVQALCNGVVSALEASDLQAYSAEEPEDYDLDLDLHAIWYESSGIPTPPPCLATDPNDLWQDSFGKDDPAEYENQEPSLIECLFYPNLDSLSGFKWTGPDPLTNSTRANDIFLHMSALLFPKEVHWIEFRFVRFDRISGETIGEDLFFLPQVETAMGNLYRIRRQLLDTLTWHAVRATGTGFRLSLWPRTESLPYSSLSTHSLLTRLPPTLSLDPRFFVHNISSNYE</sequence>
<evidence type="ECO:0000256" key="1">
    <source>
        <dbReference type="SAM" id="MobiDB-lite"/>
    </source>
</evidence>
<dbReference type="STRING" id="254877.A0A1V6RZC9"/>
<dbReference type="AlphaFoldDB" id="A0A1V6RZC9"/>
<keyword evidence="3" id="KW-1185">Reference proteome</keyword>
<feature type="compositionally biased region" description="Polar residues" evidence="1">
    <location>
        <begin position="33"/>
        <end position="42"/>
    </location>
</feature>
<comment type="caution">
    <text evidence="2">The sequence shown here is derived from an EMBL/GenBank/DDBJ whole genome shotgun (WGS) entry which is preliminary data.</text>
</comment>
<dbReference type="EMBL" id="MLQL01000180">
    <property type="protein sequence ID" value="OQE07147.1"/>
    <property type="molecule type" value="Genomic_DNA"/>
</dbReference>
<name>A0A1V6RZC9_9EURO</name>
<dbReference type="OrthoDB" id="4349275at2759"/>
<feature type="region of interest" description="Disordered" evidence="1">
    <location>
        <begin position="22"/>
        <end position="42"/>
    </location>
</feature>
<organism evidence="2 3">
    <name type="scientific">Penicillium flavigenum</name>
    <dbReference type="NCBI Taxonomy" id="254877"/>
    <lineage>
        <taxon>Eukaryota</taxon>
        <taxon>Fungi</taxon>
        <taxon>Dikarya</taxon>
        <taxon>Ascomycota</taxon>
        <taxon>Pezizomycotina</taxon>
        <taxon>Eurotiomycetes</taxon>
        <taxon>Eurotiomycetidae</taxon>
        <taxon>Eurotiales</taxon>
        <taxon>Aspergillaceae</taxon>
        <taxon>Penicillium</taxon>
    </lineage>
</organism>
<accession>A0A1V6RZC9</accession>